<evidence type="ECO:0000256" key="1">
    <source>
        <dbReference type="SAM" id="MobiDB-lite"/>
    </source>
</evidence>
<organism evidence="2 3">
    <name type="scientific">Nocardiopsis codii</name>
    <dbReference type="NCBI Taxonomy" id="3065942"/>
    <lineage>
        <taxon>Bacteria</taxon>
        <taxon>Bacillati</taxon>
        <taxon>Actinomycetota</taxon>
        <taxon>Actinomycetes</taxon>
        <taxon>Streptosporangiales</taxon>
        <taxon>Nocardiopsidaceae</taxon>
        <taxon>Nocardiopsis</taxon>
    </lineage>
</organism>
<protein>
    <submittedName>
        <fullName evidence="2">Uncharacterized protein</fullName>
    </submittedName>
</protein>
<comment type="caution">
    <text evidence="2">The sequence shown here is derived from an EMBL/GenBank/DDBJ whole genome shotgun (WGS) entry which is preliminary data.</text>
</comment>
<sequence length="115" mass="12492">MSDDEVRQLLVHPVLWPHLTDWLNSRGLDITQLSAAGEDLATYTVSPRTLGTAVCRSSFCSRSGVNAAGFCCHGCAAHSRFGRELLHGPWCDDANPGVENAPTSRENRATQKDIP</sequence>
<feature type="compositionally biased region" description="Basic and acidic residues" evidence="1">
    <location>
        <begin position="105"/>
        <end position="115"/>
    </location>
</feature>
<dbReference type="RefSeq" id="WP_330093850.1">
    <property type="nucleotide sequence ID" value="NZ_JAUZMY010000026.1"/>
</dbReference>
<dbReference type="Proteomes" id="UP001356095">
    <property type="component" value="Unassembled WGS sequence"/>
</dbReference>
<evidence type="ECO:0000313" key="2">
    <source>
        <dbReference type="EMBL" id="MEE2040080.1"/>
    </source>
</evidence>
<name>A0ABU7KCX0_9ACTN</name>
<reference evidence="2 3" key="1">
    <citation type="submission" date="2023-08" db="EMBL/GenBank/DDBJ databases">
        <authorList>
            <person name="Girao M."/>
            <person name="Carvalho M.F."/>
        </authorList>
    </citation>
    <scope>NUCLEOTIDE SEQUENCE [LARGE SCALE GENOMIC DNA]</scope>
    <source>
        <strain evidence="2 3">CT-R113</strain>
    </source>
</reference>
<evidence type="ECO:0000313" key="3">
    <source>
        <dbReference type="Proteomes" id="UP001356095"/>
    </source>
</evidence>
<keyword evidence="3" id="KW-1185">Reference proteome</keyword>
<accession>A0ABU7KCX0</accession>
<feature type="region of interest" description="Disordered" evidence="1">
    <location>
        <begin position="94"/>
        <end position="115"/>
    </location>
</feature>
<gene>
    <name evidence="2" type="ORF">Q8791_22955</name>
</gene>
<proteinExistence type="predicted"/>
<dbReference type="EMBL" id="JAUZMY010000026">
    <property type="protein sequence ID" value="MEE2040080.1"/>
    <property type="molecule type" value="Genomic_DNA"/>
</dbReference>